<dbReference type="Proteomes" id="UP000011524">
    <property type="component" value="Unassembled WGS sequence"/>
</dbReference>
<protein>
    <recommendedName>
        <fullName evidence="3">Small CPxCG-related zinc finger protein</fullName>
    </recommendedName>
</protein>
<evidence type="ECO:0000313" key="2">
    <source>
        <dbReference type="Proteomes" id="UP000011524"/>
    </source>
</evidence>
<dbReference type="RefSeq" id="WP_004593975.1">
    <property type="nucleotide sequence ID" value="NZ_AOLY01000039.1"/>
</dbReference>
<gene>
    <name evidence="1" type="ORF">C444_16028</name>
</gene>
<proteinExistence type="predicted"/>
<keyword evidence="2" id="KW-1185">Reference proteome</keyword>
<dbReference type="AlphaFoldDB" id="M0L715"/>
<name>M0L715_HALJT</name>
<dbReference type="eggNOG" id="arCOG09120">
    <property type="taxonomic scope" value="Archaea"/>
</dbReference>
<sequence length="58" mass="6494">MPETCGICGETVPFDATVHTVIHIHSEAGVLDVYVCRPCYEERLGPMFERVDTQEQSP</sequence>
<evidence type="ECO:0000313" key="1">
    <source>
        <dbReference type="EMBL" id="EMA28888.1"/>
    </source>
</evidence>
<accession>M0L715</accession>
<reference evidence="1 2" key="1">
    <citation type="journal article" date="2014" name="PLoS Genet.">
        <title>Phylogenetically driven sequencing of extremely halophilic archaea reveals strategies for static and dynamic osmo-response.</title>
        <authorList>
            <person name="Becker E.A."/>
            <person name="Seitzer P.M."/>
            <person name="Tritt A."/>
            <person name="Larsen D."/>
            <person name="Krusor M."/>
            <person name="Yao A.I."/>
            <person name="Wu D."/>
            <person name="Madern D."/>
            <person name="Eisen J.A."/>
            <person name="Darling A.E."/>
            <person name="Facciotti M.T."/>
        </authorList>
    </citation>
    <scope>NUCLEOTIDE SEQUENCE [LARGE SCALE GENOMIC DNA]</scope>
    <source>
        <strain evidence="2">ATCC 49778 / DSM 6131 / JCM 7785 / NBRC 101032 / NCIMB 13157 / TR-1</strain>
    </source>
</reference>
<evidence type="ECO:0008006" key="3">
    <source>
        <dbReference type="Google" id="ProtNLM"/>
    </source>
</evidence>
<dbReference type="EMBL" id="AOLY01000039">
    <property type="protein sequence ID" value="EMA28888.1"/>
    <property type="molecule type" value="Genomic_DNA"/>
</dbReference>
<dbReference type="STRING" id="1227453.C444_16028"/>
<dbReference type="PATRIC" id="fig|1227453.3.peg.3163"/>
<dbReference type="OrthoDB" id="250695at2157"/>
<comment type="caution">
    <text evidence="1">The sequence shown here is derived from an EMBL/GenBank/DDBJ whole genome shotgun (WGS) entry which is preliminary data.</text>
</comment>
<organism evidence="1 2">
    <name type="scientific">Haloarcula japonica (strain ATCC 49778 / DSM 6131 / JCM 7785 / NBRC 101032 / NCIMB 13157 / TR-1)</name>
    <dbReference type="NCBI Taxonomy" id="1227453"/>
    <lineage>
        <taxon>Archaea</taxon>
        <taxon>Methanobacteriati</taxon>
        <taxon>Methanobacteriota</taxon>
        <taxon>Stenosarchaea group</taxon>
        <taxon>Halobacteria</taxon>
        <taxon>Halobacteriales</taxon>
        <taxon>Haloarculaceae</taxon>
        <taxon>Haloarcula</taxon>
    </lineage>
</organism>